<dbReference type="AlphaFoldDB" id="A0A6C0JZI3"/>
<name>A0A6C0JZI3_9ZZZZ</name>
<accession>A0A6C0JZI3</accession>
<reference evidence="2" key="1">
    <citation type="journal article" date="2020" name="Nature">
        <title>Giant virus diversity and host interactions through global metagenomics.</title>
        <authorList>
            <person name="Schulz F."/>
            <person name="Roux S."/>
            <person name="Paez-Espino D."/>
            <person name="Jungbluth S."/>
            <person name="Walsh D.A."/>
            <person name="Denef V.J."/>
            <person name="McMahon K.D."/>
            <person name="Konstantinidis K.T."/>
            <person name="Eloe-Fadrosh E.A."/>
            <person name="Kyrpides N.C."/>
            <person name="Woyke T."/>
        </authorList>
    </citation>
    <scope>NUCLEOTIDE SEQUENCE</scope>
    <source>
        <strain evidence="2">GVMAG-S-1101165-83</strain>
    </source>
</reference>
<organism evidence="2">
    <name type="scientific">viral metagenome</name>
    <dbReference type="NCBI Taxonomy" id="1070528"/>
    <lineage>
        <taxon>unclassified sequences</taxon>
        <taxon>metagenomes</taxon>
        <taxon>organismal metagenomes</taxon>
    </lineage>
</organism>
<dbReference type="EMBL" id="MN740771">
    <property type="protein sequence ID" value="QHU10743.1"/>
    <property type="molecule type" value="Genomic_DNA"/>
</dbReference>
<dbReference type="PANTHER" id="PTHR43630:SF2">
    <property type="entry name" value="GLYCOSYLTRANSFERASE"/>
    <property type="match status" value="1"/>
</dbReference>
<proteinExistence type="predicted"/>
<sequence length="671" mass="78077">MELTITEKKALPTLCLNMIVKNESKIITRLLDSVCSIIDTYCICDTGSTDNTIELIAAYFESKNICGKVVNEHFKDFAHNRNVSLNHCIGMSDYILFLDADMMLQIRGFNKESLWSADSFSILQGNEDFHYHNMRIVRNNGLYSYFGVTHEYINTPSNNVNVNVPKDVLFINDVGDGGSKGNKFDRDVALLTKGLEEDPNNMRYHFYLANSYFDSGKDNETAIEWYKKRIQLGGWVQEVWYSFYRIGLIYKRMDKMGDAIFNWIAAYECFPDRIENLHEIIQYYRIIGQCKSALVFYNLAKSILDKNLNWSEYLFLQNDVYTYRLEFEYSIISAYTGINNINDRVVTIMNNSTDHNAVNNLLSNMKFYKDVLVPIKKINMSGVSVHLINGDYTDFISSSSCIIPNSDGGYLMNTRLVNYKIDGQGCYHNCDKHIITINKYLELDANFAVKLEILINFDYLDRRYIGVEDVRIFKTAGKQTLKFIGTGYHTNNKIGVVYGDYNPFYQENTLIPFEIEPEFTVTDCEKNWVYVNIKNETRVIYNWSPLKICKIDETSSEKNKLKLVKTIEMPNIFNRVRGSTCGANYKNEIWFVGHIVSYEQPRHYYHIFSVFDENMKLLRYSAPFKFDTECIEYCLGLIVEDDRVICTYSSWDRTTIIAVYDKKYIDGLVIY</sequence>
<dbReference type="SUPFAM" id="SSF48452">
    <property type="entry name" value="TPR-like"/>
    <property type="match status" value="1"/>
</dbReference>
<evidence type="ECO:0000313" key="2">
    <source>
        <dbReference type="EMBL" id="QHU10743.1"/>
    </source>
</evidence>
<dbReference type="SUPFAM" id="SSF53448">
    <property type="entry name" value="Nucleotide-diphospho-sugar transferases"/>
    <property type="match status" value="1"/>
</dbReference>
<dbReference type="Gene3D" id="1.25.40.10">
    <property type="entry name" value="Tetratricopeptide repeat domain"/>
    <property type="match status" value="1"/>
</dbReference>
<dbReference type="InterPro" id="IPR001173">
    <property type="entry name" value="Glyco_trans_2-like"/>
</dbReference>
<dbReference type="PANTHER" id="PTHR43630">
    <property type="entry name" value="POLY-BETA-1,6-N-ACETYL-D-GLUCOSAMINE SYNTHASE"/>
    <property type="match status" value="1"/>
</dbReference>
<feature type="domain" description="Glycosyltransferase 2-like" evidence="1">
    <location>
        <begin position="18"/>
        <end position="102"/>
    </location>
</feature>
<dbReference type="InterPro" id="IPR011990">
    <property type="entry name" value="TPR-like_helical_dom_sf"/>
</dbReference>
<evidence type="ECO:0000259" key="1">
    <source>
        <dbReference type="Pfam" id="PF00535"/>
    </source>
</evidence>
<protein>
    <recommendedName>
        <fullName evidence="1">Glycosyltransferase 2-like domain-containing protein</fullName>
    </recommendedName>
</protein>
<dbReference type="InterPro" id="IPR029044">
    <property type="entry name" value="Nucleotide-diphossugar_trans"/>
</dbReference>
<dbReference type="Pfam" id="PF00535">
    <property type="entry name" value="Glycos_transf_2"/>
    <property type="match status" value="1"/>
</dbReference>
<dbReference type="Gene3D" id="3.90.550.10">
    <property type="entry name" value="Spore Coat Polysaccharide Biosynthesis Protein SpsA, Chain A"/>
    <property type="match status" value="1"/>
</dbReference>